<dbReference type="KEGG" id="vg:26646094"/>
<organism evidence="1 2">
    <name type="scientific">Brevibacillus phage Abouo</name>
    <dbReference type="NCBI Taxonomy" id="1296661"/>
    <lineage>
        <taxon>Viruses</taxon>
        <taxon>Duplodnaviria</taxon>
        <taxon>Heunggongvirae</taxon>
        <taxon>Uroviricota</taxon>
        <taxon>Caudoviricetes</taxon>
        <taxon>Abouovirus</taxon>
        <taxon>Abouovirus abouo</taxon>
    </lineage>
</organism>
<name>S5MNY5_9CAUD</name>
<protein>
    <submittedName>
        <fullName evidence="1">Putative tail fiber protein</fullName>
    </submittedName>
</protein>
<dbReference type="RefSeq" id="YP_009220087.1">
    <property type="nucleotide sequence ID" value="NC_029029.1"/>
</dbReference>
<dbReference type="OrthoDB" id="29853at10239"/>
<evidence type="ECO:0000313" key="2">
    <source>
        <dbReference type="Proteomes" id="UP000015096"/>
    </source>
</evidence>
<accession>S5MNY5</accession>
<proteinExistence type="predicted"/>
<reference evidence="1 2" key="1">
    <citation type="journal article" date="2013" name="Genome Announc.">
        <title>Complete Genome Sequences of Five Paenibacillus larvae Bacteriophages.</title>
        <authorList>
            <person name="Sheflo M.A."/>
            <person name="Gardner A.V."/>
            <person name="Merrill B.D."/>
            <person name="Fisher J.N."/>
            <person name="Lunt B.L."/>
            <person name="Breakwell D.P."/>
            <person name="Grose J.H."/>
            <person name="Burnett S.H."/>
        </authorList>
    </citation>
    <scope>NUCLEOTIDE SEQUENCE [LARGE SCALE GENOMIC DNA]</scope>
</reference>
<dbReference type="Proteomes" id="UP000015096">
    <property type="component" value="Segment"/>
</dbReference>
<evidence type="ECO:0000313" key="1">
    <source>
        <dbReference type="EMBL" id="AGR47470.1"/>
    </source>
</evidence>
<gene>
    <name evidence="1" type="ORF">ABOUO_30</name>
</gene>
<dbReference type="EMBL" id="KC595517">
    <property type="protein sequence ID" value="AGR47470.1"/>
    <property type="molecule type" value="Genomic_DNA"/>
</dbReference>
<dbReference type="GeneID" id="26646094"/>
<keyword evidence="2" id="KW-1185">Reference proteome</keyword>
<sequence length="271" mass="29522">MAFNAKTDWKYNEVVMERDLNRIEKGIGDAHDAVASTDGKIGNLDVLNTTAKSNVVVAVNELFTNVSNGKNKIATALTDKGVPATGSETFDQLAAKISKAGIGDTDKKALIDIANRATDNDSTVRKAIITKLNALPTENPLGLTDQSTWADISAVNLQIKTGKKFATGTATATVDSQELYITVSGLTFKPSVILCSFIHGSSYLPDIIFSGYFKGVWFFPEKDVYSFFIYNRVEEPSRHCSISNDGFSQLVLARPTSVTIPSYKIDWIAYE</sequence>